<feature type="transmembrane region" description="Helical" evidence="4">
    <location>
        <begin position="203"/>
        <end position="226"/>
    </location>
</feature>
<evidence type="ECO:0000313" key="6">
    <source>
        <dbReference type="EMBL" id="QAA93003.1"/>
    </source>
</evidence>
<feature type="transmembrane region" description="Helical" evidence="4">
    <location>
        <begin position="73"/>
        <end position="90"/>
    </location>
</feature>
<feature type="transmembrane region" description="Helical" evidence="4">
    <location>
        <begin position="129"/>
        <end position="149"/>
    </location>
</feature>
<feature type="transmembrane region" description="Helical" evidence="4">
    <location>
        <begin position="292"/>
        <end position="314"/>
    </location>
</feature>
<feature type="transmembrane region" description="Helical" evidence="4">
    <location>
        <begin position="42"/>
        <end position="66"/>
    </location>
</feature>
<feature type="transmembrane region" description="Helical" evidence="4">
    <location>
        <begin position="102"/>
        <end position="122"/>
    </location>
</feature>
<dbReference type="Pfam" id="PF06779">
    <property type="entry name" value="MFS_4"/>
    <property type="match status" value="1"/>
</dbReference>
<evidence type="ECO:0000256" key="3">
    <source>
        <dbReference type="ARBA" id="ARBA00023136"/>
    </source>
</evidence>
<feature type="transmembrane region" description="Helical" evidence="4">
    <location>
        <begin position="354"/>
        <end position="375"/>
    </location>
</feature>
<keyword evidence="7" id="KW-1185">Reference proteome</keyword>
<dbReference type="AlphaFoldDB" id="A0A410G9K6"/>
<dbReference type="OrthoDB" id="8747367at2"/>
<reference evidence="6 7" key="1">
    <citation type="submission" date="2017-08" db="EMBL/GenBank/DDBJ databases">
        <authorList>
            <person name="Park S.-J."/>
            <person name="Kim H."/>
        </authorList>
    </citation>
    <scope>NUCLEOTIDE SEQUENCE [LARGE SCALE GENOMIC DNA]</scope>
    <source>
        <strain evidence="7">ye3</strain>
    </source>
</reference>
<feature type="transmembrane region" description="Helical" evidence="4">
    <location>
        <begin position="326"/>
        <end position="348"/>
    </location>
</feature>
<gene>
    <name evidence="6" type="ORF">CKA81_03450</name>
</gene>
<dbReference type="InterPro" id="IPR010645">
    <property type="entry name" value="MFS_4"/>
</dbReference>
<dbReference type="PANTHER" id="PTHR23537">
    <property type="match status" value="1"/>
</dbReference>
<dbReference type="PROSITE" id="PS50850">
    <property type="entry name" value="MFS"/>
    <property type="match status" value="1"/>
</dbReference>
<dbReference type="EMBL" id="CP022987">
    <property type="protein sequence ID" value="QAA93003.1"/>
    <property type="molecule type" value="Genomic_DNA"/>
</dbReference>
<dbReference type="KEGG" id="pus:CKA81_03450"/>
<protein>
    <recommendedName>
        <fullName evidence="5">Major facilitator superfamily (MFS) profile domain-containing protein</fullName>
    </recommendedName>
</protein>
<dbReference type="InterPro" id="IPR020846">
    <property type="entry name" value="MFS_dom"/>
</dbReference>
<evidence type="ECO:0000313" key="7">
    <source>
        <dbReference type="Proteomes" id="UP000283474"/>
    </source>
</evidence>
<sequence>MKAAIRPWALSGGAAVAVGFARFAYALILPAMKTDLQLNYAQAGWLNTANALGYLLGALITIAVVARVGNRRLFVGGLALTTLALIANGWTHNFELLTLFRFLAGFGAAGAFICGGVLSGVLGTRAIVIFFSGGGIGMLVTGALLPWLFEYAGPGSWPWAWMAMGAICVPLSLAAIAAMRDIAEPSQAGSYAKWPWRPCVPEFTAYFLFGLGYIAYVTFIVAWVGANPVGSLSQAAITSVMWSLLGFMTLMAPMLWRRVFNGRHDGVPMAASMMVLAVGAALPLMVPSIAGVWLSAALVGSSVFMVPSAATGFVKTNLPPPAWGGALAVATSLFAIGQTIGPVAAGWVSDLSGSLSMGLSVSAGVLVVGALIALLQKPVQTPAAQVAAS</sequence>
<feature type="transmembrane region" description="Helical" evidence="4">
    <location>
        <begin position="232"/>
        <end position="255"/>
    </location>
</feature>
<dbReference type="RefSeq" id="WP_128354056.1">
    <property type="nucleotide sequence ID" value="NZ_CP022987.1"/>
</dbReference>
<keyword evidence="2 4" id="KW-1133">Transmembrane helix</keyword>
<organism evidence="6 7">
    <name type="scientific">Pollutimonas thiosulfatoxidans</name>
    <dbReference type="NCBI Taxonomy" id="2028345"/>
    <lineage>
        <taxon>Bacteria</taxon>
        <taxon>Pseudomonadati</taxon>
        <taxon>Pseudomonadota</taxon>
        <taxon>Betaproteobacteria</taxon>
        <taxon>Burkholderiales</taxon>
        <taxon>Alcaligenaceae</taxon>
        <taxon>Pollutimonas</taxon>
    </lineage>
</organism>
<evidence type="ECO:0000256" key="2">
    <source>
        <dbReference type="ARBA" id="ARBA00022989"/>
    </source>
</evidence>
<dbReference type="GO" id="GO:0022857">
    <property type="term" value="F:transmembrane transporter activity"/>
    <property type="evidence" value="ECO:0007669"/>
    <property type="project" value="InterPro"/>
</dbReference>
<name>A0A410G9K6_9BURK</name>
<feature type="transmembrane region" description="Helical" evidence="4">
    <location>
        <begin position="267"/>
        <end position="286"/>
    </location>
</feature>
<feature type="domain" description="Major facilitator superfamily (MFS) profile" evidence="5">
    <location>
        <begin position="1"/>
        <end position="381"/>
    </location>
</feature>
<keyword evidence="3 4" id="KW-0472">Membrane</keyword>
<keyword evidence="1 4" id="KW-0812">Transmembrane</keyword>
<dbReference type="GO" id="GO:0005886">
    <property type="term" value="C:plasma membrane"/>
    <property type="evidence" value="ECO:0007669"/>
    <property type="project" value="TreeGrafter"/>
</dbReference>
<dbReference type="InterPro" id="IPR036259">
    <property type="entry name" value="MFS_trans_sf"/>
</dbReference>
<dbReference type="Gene3D" id="1.20.1250.20">
    <property type="entry name" value="MFS general substrate transporter like domains"/>
    <property type="match status" value="1"/>
</dbReference>
<dbReference type="Proteomes" id="UP000283474">
    <property type="component" value="Chromosome"/>
</dbReference>
<evidence type="ECO:0000256" key="4">
    <source>
        <dbReference type="SAM" id="Phobius"/>
    </source>
</evidence>
<feature type="transmembrane region" description="Helical" evidence="4">
    <location>
        <begin position="161"/>
        <end position="182"/>
    </location>
</feature>
<proteinExistence type="predicted"/>
<evidence type="ECO:0000256" key="1">
    <source>
        <dbReference type="ARBA" id="ARBA00022692"/>
    </source>
</evidence>
<dbReference type="SUPFAM" id="SSF103473">
    <property type="entry name" value="MFS general substrate transporter"/>
    <property type="match status" value="1"/>
</dbReference>
<dbReference type="PANTHER" id="PTHR23537:SF1">
    <property type="entry name" value="SUGAR TRANSPORTER"/>
    <property type="match status" value="1"/>
</dbReference>
<accession>A0A410G9K6</accession>
<evidence type="ECO:0000259" key="5">
    <source>
        <dbReference type="PROSITE" id="PS50850"/>
    </source>
</evidence>